<evidence type="ECO:0000313" key="2">
    <source>
        <dbReference type="Proteomes" id="UP000559256"/>
    </source>
</evidence>
<comment type="caution">
    <text evidence="1">The sequence shown here is derived from an EMBL/GenBank/DDBJ whole genome shotgun (WGS) entry which is preliminary data.</text>
</comment>
<sequence length="70" mass="7953">MGRAKRLQEPELKKMKAWVRAKTFRAINSIKTELGIPVYFAVHGLSITEVHLYGAFPAVDQGNLHRFCVI</sequence>
<proteinExistence type="predicted"/>
<evidence type="ECO:0000313" key="1">
    <source>
        <dbReference type="EMBL" id="KAF5349046.1"/>
    </source>
</evidence>
<gene>
    <name evidence="1" type="ORF">D9758_012706</name>
</gene>
<name>A0A8H5FTY0_9AGAR</name>
<organism evidence="1 2">
    <name type="scientific">Tetrapyrgos nigripes</name>
    <dbReference type="NCBI Taxonomy" id="182062"/>
    <lineage>
        <taxon>Eukaryota</taxon>
        <taxon>Fungi</taxon>
        <taxon>Dikarya</taxon>
        <taxon>Basidiomycota</taxon>
        <taxon>Agaricomycotina</taxon>
        <taxon>Agaricomycetes</taxon>
        <taxon>Agaricomycetidae</taxon>
        <taxon>Agaricales</taxon>
        <taxon>Marasmiineae</taxon>
        <taxon>Marasmiaceae</taxon>
        <taxon>Tetrapyrgos</taxon>
    </lineage>
</organism>
<keyword evidence="2" id="KW-1185">Reference proteome</keyword>
<dbReference type="Proteomes" id="UP000559256">
    <property type="component" value="Unassembled WGS sequence"/>
</dbReference>
<dbReference type="AlphaFoldDB" id="A0A8H5FTY0"/>
<reference evidence="1 2" key="1">
    <citation type="journal article" date="2020" name="ISME J.">
        <title>Uncovering the hidden diversity of litter-decomposition mechanisms in mushroom-forming fungi.</title>
        <authorList>
            <person name="Floudas D."/>
            <person name="Bentzer J."/>
            <person name="Ahren D."/>
            <person name="Johansson T."/>
            <person name="Persson P."/>
            <person name="Tunlid A."/>
        </authorList>
    </citation>
    <scope>NUCLEOTIDE SEQUENCE [LARGE SCALE GENOMIC DNA]</scope>
    <source>
        <strain evidence="1 2">CBS 291.85</strain>
    </source>
</reference>
<accession>A0A8H5FTY0</accession>
<dbReference type="OrthoDB" id="2851338at2759"/>
<dbReference type="EMBL" id="JAACJM010000083">
    <property type="protein sequence ID" value="KAF5349046.1"/>
    <property type="molecule type" value="Genomic_DNA"/>
</dbReference>
<protein>
    <submittedName>
        <fullName evidence="1">Uncharacterized protein</fullName>
    </submittedName>
</protein>